<dbReference type="Proteomes" id="UP000253410">
    <property type="component" value="Unassembled WGS sequence"/>
</dbReference>
<dbReference type="EMBL" id="QFFJ01000001">
    <property type="protein sequence ID" value="RBL92263.1"/>
    <property type="molecule type" value="Genomic_DNA"/>
</dbReference>
<feature type="transmembrane region" description="Helical" evidence="1">
    <location>
        <begin position="64"/>
        <end position="83"/>
    </location>
</feature>
<name>A0A365Y0Y1_9BACT</name>
<dbReference type="OrthoDB" id="3173919at2"/>
<dbReference type="AlphaFoldDB" id="A0A365Y0Y1"/>
<sequence length="132" mass="15603">MFMNFLHSTYCNAAIFAGILFFFMGYFIRRYPPKSTQTWYGYRSFLSTQSPEMWHEANQDAAYISRRIGAILIPTGFACALFFEGQTDWFWYITVGSVIIGVMYMVGYTEWRLQQKMNRDEYDGADIPDKRR</sequence>
<keyword evidence="3" id="KW-1185">Reference proteome</keyword>
<comment type="caution">
    <text evidence="2">The sequence shown here is derived from an EMBL/GenBank/DDBJ whole genome shotgun (WGS) entry which is preliminary data.</text>
</comment>
<proteinExistence type="predicted"/>
<keyword evidence="1" id="KW-1133">Transmembrane helix</keyword>
<evidence type="ECO:0000313" key="3">
    <source>
        <dbReference type="Proteomes" id="UP000253410"/>
    </source>
</evidence>
<dbReference type="RefSeq" id="WP_113614862.1">
    <property type="nucleotide sequence ID" value="NZ_QFFJ01000001.1"/>
</dbReference>
<feature type="transmembrane region" description="Helical" evidence="1">
    <location>
        <begin position="89"/>
        <end position="109"/>
    </location>
</feature>
<keyword evidence="1" id="KW-0472">Membrane</keyword>
<reference evidence="2 3" key="1">
    <citation type="submission" date="2018-05" db="EMBL/GenBank/DDBJ databases">
        <title>Chitinophaga sp. K3CV102501T nov., isolated from isolated from a monsoon evergreen broad-leaved forest soil.</title>
        <authorList>
            <person name="Lv Y."/>
        </authorList>
    </citation>
    <scope>NUCLEOTIDE SEQUENCE [LARGE SCALE GENOMIC DNA]</scope>
    <source>
        <strain evidence="2 3">GDMCC 1.1325</strain>
    </source>
</reference>
<dbReference type="InterPro" id="IPR025962">
    <property type="entry name" value="SdpI/YhfL"/>
</dbReference>
<keyword evidence="1" id="KW-0812">Transmembrane</keyword>
<dbReference type="Pfam" id="PF13630">
    <property type="entry name" value="SdpI"/>
    <property type="match status" value="1"/>
</dbReference>
<organism evidence="2 3">
    <name type="scientific">Chitinophaga flava</name>
    <dbReference type="NCBI Taxonomy" id="2259036"/>
    <lineage>
        <taxon>Bacteria</taxon>
        <taxon>Pseudomonadati</taxon>
        <taxon>Bacteroidota</taxon>
        <taxon>Chitinophagia</taxon>
        <taxon>Chitinophagales</taxon>
        <taxon>Chitinophagaceae</taxon>
        <taxon>Chitinophaga</taxon>
    </lineage>
</organism>
<accession>A0A365Y0Y1</accession>
<evidence type="ECO:0000256" key="1">
    <source>
        <dbReference type="SAM" id="Phobius"/>
    </source>
</evidence>
<protein>
    <recommendedName>
        <fullName evidence="4">SdpI family protein</fullName>
    </recommendedName>
</protein>
<evidence type="ECO:0000313" key="2">
    <source>
        <dbReference type="EMBL" id="RBL92263.1"/>
    </source>
</evidence>
<evidence type="ECO:0008006" key="4">
    <source>
        <dbReference type="Google" id="ProtNLM"/>
    </source>
</evidence>
<gene>
    <name evidence="2" type="ORF">DF182_06620</name>
</gene>
<feature type="transmembrane region" description="Helical" evidence="1">
    <location>
        <begin position="6"/>
        <end position="28"/>
    </location>
</feature>